<dbReference type="Gene3D" id="6.10.250.290">
    <property type="match status" value="1"/>
</dbReference>
<proteinExistence type="inferred from homology"/>
<dbReference type="InterPro" id="IPR001790">
    <property type="entry name" value="Ribosomal_uL10"/>
</dbReference>
<organism evidence="6 7">
    <name type="scientific">Candidatus Buchananbacteria bacterium CG10_big_fil_rev_8_21_14_0_10_42_9</name>
    <dbReference type="NCBI Taxonomy" id="1974526"/>
    <lineage>
        <taxon>Bacteria</taxon>
        <taxon>Candidatus Buchananiibacteriota</taxon>
    </lineage>
</organism>
<dbReference type="Gene3D" id="3.30.70.1730">
    <property type="match status" value="1"/>
</dbReference>
<gene>
    <name evidence="5 6" type="primary">rplJ</name>
    <name evidence="6" type="ORF">COT81_05530</name>
</gene>
<evidence type="ECO:0000256" key="1">
    <source>
        <dbReference type="ARBA" id="ARBA00008889"/>
    </source>
</evidence>
<evidence type="ECO:0000313" key="7">
    <source>
        <dbReference type="Proteomes" id="UP000230935"/>
    </source>
</evidence>
<reference evidence="7" key="1">
    <citation type="submission" date="2017-09" db="EMBL/GenBank/DDBJ databases">
        <title>Depth-based differentiation of microbial function through sediment-hosted aquifers and enrichment of novel symbionts in the deep terrestrial subsurface.</title>
        <authorList>
            <person name="Probst A.J."/>
            <person name="Ladd B."/>
            <person name="Jarett J.K."/>
            <person name="Geller-Mcgrath D.E."/>
            <person name="Sieber C.M.K."/>
            <person name="Emerson J.B."/>
            <person name="Anantharaman K."/>
            <person name="Thomas B.C."/>
            <person name="Malmstrom R."/>
            <person name="Stieglmeier M."/>
            <person name="Klingl A."/>
            <person name="Woyke T."/>
            <person name="Ryan C.M."/>
            <person name="Banfield J.F."/>
        </authorList>
    </citation>
    <scope>NUCLEOTIDE SEQUENCE [LARGE SCALE GENOMIC DNA]</scope>
</reference>
<dbReference type="GO" id="GO:0015934">
    <property type="term" value="C:large ribosomal subunit"/>
    <property type="evidence" value="ECO:0007669"/>
    <property type="project" value="InterPro"/>
</dbReference>
<dbReference type="InterPro" id="IPR047865">
    <property type="entry name" value="Ribosomal_uL10_bac_type"/>
</dbReference>
<dbReference type="Proteomes" id="UP000230935">
    <property type="component" value="Unassembled WGS sequence"/>
</dbReference>
<accession>A0A2H0VZV4</accession>
<dbReference type="PANTHER" id="PTHR11560">
    <property type="entry name" value="39S RIBOSOMAL PROTEIN L10, MITOCHONDRIAL"/>
    <property type="match status" value="1"/>
</dbReference>
<comment type="similarity">
    <text evidence="1 5">Belongs to the universal ribosomal protein uL10 family.</text>
</comment>
<keyword evidence="5" id="KW-0694">RNA-binding</keyword>
<dbReference type="CDD" id="cd05797">
    <property type="entry name" value="Ribosomal_L10"/>
    <property type="match status" value="1"/>
</dbReference>
<keyword evidence="5" id="KW-0699">rRNA-binding</keyword>
<sequence>MAKSKQQKQSTVSDFKDKANRAKSLVFANFEGLSVNQMEDLRQNAREQGGEVMVAKKTLMKRALKDVGIDVDPKTFDKGVATIFGYEDEIAPAKVSAEFAKNNEALNIIGGIVERNYLDAAQIKALSKIPSRQELLGKLVGTIQAPISGLVNVLQGNIRGLVNVLGAIKDNK</sequence>
<dbReference type="GO" id="GO:0003735">
    <property type="term" value="F:structural constituent of ribosome"/>
    <property type="evidence" value="ECO:0007669"/>
    <property type="project" value="InterPro"/>
</dbReference>
<comment type="subunit">
    <text evidence="5">Part of the ribosomal stalk of the 50S ribosomal subunit. The N-terminus interacts with L11 and the large rRNA to form the base of the stalk. The C-terminus forms an elongated spine to which L12 dimers bind in a sequential fashion forming a multimeric L10(L12)X complex.</text>
</comment>
<dbReference type="GO" id="GO:0070180">
    <property type="term" value="F:large ribosomal subunit rRNA binding"/>
    <property type="evidence" value="ECO:0007669"/>
    <property type="project" value="UniProtKB-UniRule"/>
</dbReference>
<dbReference type="InterPro" id="IPR043141">
    <property type="entry name" value="Ribosomal_uL10-like_sf"/>
</dbReference>
<dbReference type="NCBIfam" id="NF000955">
    <property type="entry name" value="PRK00099.1-1"/>
    <property type="match status" value="1"/>
</dbReference>
<evidence type="ECO:0000256" key="3">
    <source>
        <dbReference type="ARBA" id="ARBA00023274"/>
    </source>
</evidence>
<dbReference type="InterPro" id="IPR002363">
    <property type="entry name" value="Ribosomal_uL10_CS_bac"/>
</dbReference>
<dbReference type="HAMAP" id="MF_00362">
    <property type="entry name" value="Ribosomal_uL10"/>
    <property type="match status" value="1"/>
</dbReference>
<dbReference type="PROSITE" id="PS01109">
    <property type="entry name" value="RIBOSOMAL_L10"/>
    <property type="match status" value="1"/>
</dbReference>
<dbReference type="GO" id="GO:0006412">
    <property type="term" value="P:translation"/>
    <property type="evidence" value="ECO:0007669"/>
    <property type="project" value="UniProtKB-UniRule"/>
</dbReference>
<evidence type="ECO:0000256" key="4">
    <source>
        <dbReference type="ARBA" id="ARBA00035202"/>
    </source>
</evidence>
<protein>
    <recommendedName>
        <fullName evidence="4 5">Large ribosomal subunit protein uL10</fullName>
    </recommendedName>
</protein>
<dbReference type="Pfam" id="PF00466">
    <property type="entry name" value="Ribosomal_L10"/>
    <property type="match status" value="1"/>
</dbReference>
<dbReference type="EMBL" id="PEZZ01000046">
    <property type="protein sequence ID" value="PIS04628.1"/>
    <property type="molecule type" value="Genomic_DNA"/>
</dbReference>
<dbReference type="InterPro" id="IPR022973">
    <property type="entry name" value="Ribosomal_uL10_bac"/>
</dbReference>
<comment type="caution">
    <text evidence="6">The sequence shown here is derived from an EMBL/GenBank/DDBJ whole genome shotgun (WGS) entry which is preliminary data.</text>
</comment>
<dbReference type="AlphaFoldDB" id="A0A2H0VZV4"/>
<keyword evidence="2 5" id="KW-0689">Ribosomal protein</keyword>
<evidence type="ECO:0000256" key="5">
    <source>
        <dbReference type="HAMAP-Rule" id="MF_00362"/>
    </source>
</evidence>
<name>A0A2H0VZV4_9BACT</name>
<evidence type="ECO:0000256" key="2">
    <source>
        <dbReference type="ARBA" id="ARBA00022980"/>
    </source>
</evidence>
<keyword evidence="3 5" id="KW-0687">Ribonucleoprotein</keyword>
<dbReference type="SUPFAM" id="SSF160369">
    <property type="entry name" value="Ribosomal protein L10-like"/>
    <property type="match status" value="1"/>
</dbReference>
<evidence type="ECO:0000313" key="6">
    <source>
        <dbReference type="EMBL" id="PIS04628.1"/>
    </source>
</evidence>
<comment type="function">
    <text evidence="5">Forms part of the ribosomal stalk, playing a central role in the interaction of the ribosome with GTP-bound translation factors.</text>
</comment>